<dbReference type="InterPro" id="IPR016181">
    <property type="entry name" value="Acyl_CoA_acyltransferase"/>
</dbReference>
<dbReference type="SUPFAM" id="SSF55729">
    <property type="entry name" value="Acyl-CoA N-acyltransferases (Nat)"/>
    <property type="match status" value="1"/>
</dbReference>
<dbReference type="GO" id="GO:0016747">
    <property type="term" value="F:acyltransferase activity, transferring groups other than amino-acyl groups"/>
    <property type="evidence" value="ECO:0007669"/>
    <property type="project" value="InterPro"/>
</dbReference>
<dbReference type="PANTHER" id="PTHR43792">
    <property type="entry name" value="GNAT FAMILY, PUTATIVE (AFU_ORTHOLOGUE AFUA_3G00765)-RELATED-RELATED"/>
    <property type="match status" value="1"/>
</dbReference>
<feature type="domain" description="N-acetyltransferase" evidence="1">
    <location>
        <begin position="41"/>
        <end position="217"/>
    </location>
</feature>
<sequence>MADQPQHAPRLSRYQTTRPIFPPTQDRKVIVARVNDYLTIQLRPFAPNDLEHVHRLRTQEAVMVNTEIGTCDPDLATSQQWMDRFLPPNDATTFGWMIWARQDGEPWEHIGNMGCHRTDPVPHLGYMLRTEWWGKRIATTAVQAFLNAWWKLERRVMEIDPQNVDDEHKLHLMGLEWGQDEQGSASSEGMKVVSEILLAEVEHRNPGSIKVVERCGLTYRARETITVERGSFVLLDYIASKPTAG</sequence>
<dbReference type="EMBL" id="JAKLMC020000007">
    <property type="protein sequence ID" value="KAK5955312.1"/>
    <property type="molecule type" value="Genomic_DNA"/>
</dbReference>
<reference evidence="2 3" key="1">
    <citation type="submission" date="2022-12" db="EMBL/GenBank/DDBJ databases">
        <title>Genomic features and morphological characterization of a novel Knufia sp. strain isolated from spacecraft assembly facility.</title>
        <authorList>
            <person name="Teixeira M."/>
            <person name="Chander A.M."/>
            <person name="Stajich J.E."/>
            <person name="Venkateswaran K."/>
        </authorList>
    </citation>
    <scope>NUCLEOTIDE SEQUENCE [LARGE SCALE GENOMIC DNA]</scope>
    <source>
        <strain evidence="2 3">FJI-L2-BK-P2</strain>
    </source>
</reference>
<evidence type="ECO:0000313" key="2">
    <source>
        <dbReference type="EMBL" id="KAK5955312.1"/>
    </source>
</evidence>
<dbReference type="AlphaFoldDB" id="A0AAN8IPQ6"/>
<dbReference type="InterPro" id="IPR051531">
    <property type="entry name" value="N-acetyltransferase"/>
</dbReference>
<proteinExistence type="predicted"/>
<gene>
    <name evidence="2" type="ORF">OHC33_003994</name>
</gene>
<dbReference type="Proteomes" id="UP001316803">
    <property type="component" value="Unassembled WGS sequence"/>
</dbReference>
<name>A0AAN8IPQ6_9EURO</name>
<organism evidence="2 3">
    <name type="scientific">Knufia fluminis</name>
    <dbReference type="NCBI Taxonomy" id="191047"/>
    <lineage>
        <taxon>Eukaryota</taxon>
        <taxon>Fungi</taxon>
        <taxon>Dikarya</taxon>
        <taxon>Ascomycota</taxon>
        <taxon>Pezizomycotina</taxon>
        <taxon>Eurotiomycetes</taxon>
        <taxon>Chaetothyriomycetidae</taxon>
        <taxon>Chaetothyriales</taxon>
        <taxon>Trichomeriaceae</taxon>
        <taxon>Knufia</taxon>
    </lineage>
</organism>
<dbReference type="PANTHER" id="PTHR43792:SF1">
    <property type="entry name" value="N-ACETYLTRANSFERASE DOMAIN-CONTAINING PROTEIN"/>
    <property type="match status" value="1"/>
</dbReference>
<evidence type="ECO:0000313" key="3">
    <source>
        <dbReference type="Proteomes" id="UP001316803"/>
    </source>
</evidence>
<keyword evidence="3" id="KW-1185">Reference proteome</keyword>
<protein>
    <recommendedName>
        <fullName evidence="1">N-acetyltransferase domain-containing protein</fullName>
    </recommendedName>
</protein>
<dbReference type="InterPro" id="IPR000182">
    <property type="entry name" value="GNAT_dom"/>
</dbReference>
<accession>A0AAN8IPQ6</accession>
<dbReference type="Gene3D" id="3.40.630.30">
    <property type="match status" value="1"/>
</dbReference>
<evidence type="ECO:0000259" key="1">
    <source>
        <dbReference type="Pfam" id="PF13302"/>
    </source>
</evidence>
<comment type="caution">
    <text evidence="2">The sequence shown here is derived from an EMBL/GenBank/DDBJ whole genome shotgun (WGS) entry which is preliminary data.</text>
</comment>
<dbReference type="Pfam" id="PF13302">
    <property type="entry name" value="Acetyltransf_3"/>
    <property type="match status" value="1"/>
</dbReference>